<feature type="compositionally biased region" description="Polar residues" evidence="4">
    <location>
        <begin position="517"/>
        <end position="528"/>
    </location>
</feature>
<name>A0A0M9WEM8_9EURO</name>
<dbReference type="GO" id="GO:0016514">
    <property type="term" value="C:SWI/SNF complex"/>
    <property type="evidence" value="ECO:0007669"/>
    <property type="project" value="TreeGrafter"/>
</dbReference>
<dbReference type="Pfam" id="PF01388">
    <property type="entry name" value="ARID"/>
    <property type="match status" value="1"/>
</dbReference>
<keyword evidence="5" id="KW-0732">Signal</keyword>
<accession>A0A0M9WEM8</accession>
<feature type="compositionally biased region" description="Polar residues" evidence="4">
    <location>
        <begin position="153"/>
        <end position="185"/>
    </location>
</feature>
<feature type="compositionally biased region" description="Polar residues" evidence="4">
    <location>
        <begin position="458"/>
        <end position="475"/>
    </location>
</feature>
<protein>
    <recommendedName>
        <fullName evidence="6">ARID domain-containing protein</fullName>
    </recommendedName>
</protein>
<reference evidence="7 8" key="1">
    <citation type="submission" date="2015-08" db="EMBL/GenBank/DDBJ databases">
        <title>Genome sequencing of Penicillium nordicum.</title>
        <authorList>
            <person name="Nguyen H.D."/>
            <person name="Seifert K.A."/>
        </authorList>
    </citation>
    <scope>NUCLEOTIDE SEQUENCE [LARGE SCALE GENOMIC DNA]</scope>
    <source>
        <strain evidence="7 8">DAOMC 185683</strain>
    </source>
</reference>
<evidence type="ECO:0000256" key="3">
    <source>
        <dbReference type="ARBA" id="ARBA00023242"/>
    </source>
</evidence>
<dbReference type="SMART" id="SM00501">
    <property type="entry name" value="BRIGHT"/>
    <property type="match status" value="1"/>
</dbReference>
<feature type="chain" id="PRO_5005839664" description="ARID domain-containing protein" evidence="5">
    <location>
        <begin position="20"/>
        <end position="1014"/>
    </location>
</feature>
<feature type="compositionally biased region" description="Polar residues" evidence="4">
    <location>
        <begin position="199"/>
        <end position="211"/>
    </location>
</feature>
<dbReference type="PROSITE" id="PS51011">
    <property type="entry name" value="ARID"/>
    <property type="match status" value="1"/>
</dbReference>
<keyword evidence="2" id="KW-0804">Transcription</keyword>
<dbReference type="InterPro" id="IPR036431">
    <property type="entry name" value="ARID_dom_sf"/>
</dbReference>
<dbReference type="OrthoDB" id="1938591at2759"/>
<dbReference type="AlphaFoldDB" id="A0A0M9WEM8"/>
<organism evidence="7 8">
    <name type="scientific">Penicillium nordicum</name>
    <dbReference type="NCBI Taxonomy" id="229535"/>
    <lineage>
        <taxon>Eukaryota</taxon>
        <taxon>Fungi</taxon>
        <taxon>Dikarya</taxon>
        <taxon>Ascomycota</taxon>
        <taxon>Pezizomycotina</taxon>
        <taxon>Eurotiomycetes</taxon>
        <taxon>Eurotiomycetidae</taxon>
        <taxon>Eurotiales</taxon>
        <taxon>Aspergillaceae</taxon>
        <taxon>Penicillium</taxon>
    </lineage>
</organism>
<evidence type="ECO:0000256" key="4">
    <source>
        <dbReference type="SAM" id="MobiDB-lite"/>
    </source>
</evidence>
<evidence type="ECO:0000256" key="1">
    <source>
        <dbReference type="ARBA" id="ARBA00023015"/>
    </source>
</evidence>
<dbReference type="Proteomes" id="UP000037696">
    <property type="component" value="Unassembled WGS sequence"/>
</dbReference>
<dbReference type="SUPFAM" id="SSF46774">
    <property type="entry name" value="ARID-like"/>
    <property type="match status" value="1"/>
</dbReference>
<dbReference type="GO" id="GO:0000976">
    <property type="term" value="F:transcription cis-regulatory region binding"/>
    <property type="evidence" value="ECO:0007669"/>
    <property type="project" value="TreeGrafter"/>
</dbReference>
<comment type="caution">
    <text evidence="7">The sequence shown here is derived from an EMBL/GenBank/DDBJ whole genome shotgun (WGS) entry which is preliminary data.</text>
</comment>
<dbReference type="PANTHER" id="PTHR13964:SF27">
    <property type="entry name" value="HAT-TRICK, ISOFORM D"/>
    <property type="match status" value="1"/>
</dbReference>
<sequence>MLSPIFLPWLFLPFPPSLFDLCRDRVDGLAKTLDMNAWLADASNIPGQDNGAFHPSTIDPSTAFLHGSPTPQDPSQFQRMFNNGVPRNASPGFPNQVIPSKRARPEDGMPMSPRPAPGGVTGSRSQTPHQPFPGYQGPANGNPQFPQHPTPYQHLQQGASPNVTQSPIMQDYDQQSARMGTASPSPFSPAGPHPGPHMSPSQSDGSRVNTPQNANFMQAQQFGGMTSGAPQPSMQAPQFNGMQQVPQGYHQALANQQQRLHAMQQQTRMNPNPAMAGRPGPGMNPMANPQQQGGMRPMPPNMQPNMPKPNNPEGFLRSLQKFMVSQNLPMDPNPIVSGRPINLVQLYATVMKMGGSKKVTATNMWPAVAHQLQFPQLQYPMAAQEIQAHHSRNLAPYEQAFISSQQKQMADHMQQQQQQQQQQHQQHQQQQQQGGIPRPPSQFQSPSVKPNPGFEQGQAMTQSPQNNTPVHNNAPGNPVNGFATPTHARSQSRPAQVGHRQSISRGSQPPVPPTEAATGQFTAPSPQSMKGVPPVPGQQQPVQQEQKPEQLVKRPIEETFKPMILTGSRFHGPIAVDEMYQIGEDISRLKPDVPSFTELGVVDIHALTMGLKSGICAEIRVALDTLTTLSGEPSVQISLENCDDLVESLIDCAEDQADLLAQHSLEESDTMLLRSYDEVTRDCQSENTSLADVPEFGSIEYELDRAVDRLICITTILRNFSFSETNFLPLGIPPVAQLFSAVFRHMGTRKMFLRTSHNTLDFMKDAVILLSNLAHVVQIPGKDEALNLLIFLLAFSPEPEPTSPSGKVMFATFNSSVDRYTPAAVDGLAKMLARDDPNRTYFKAIFSGDGSAPAQPELLTRAFGLAISCVPDKKPMAVVDARKVFLMQGLLSADVLTTFADGALAKAWLESVDGFAVHLLRLSCALCTERIPQINMRQRSQAEADAYAFSSIVNRGLGILRRLAEKSKQVDNTSPLNIPSRILPRKESLLGALLLPNIDGGVVRQLLTYARLAE</sequence>
<dbReference type="Gene3D" id="1.10.150.60">
    <property type="entry name" value="ARID DNA-binding domain"/>
    <property type="match status" value="1"/>
</dbReference>
<feature type="compositionally biased region" description="Polar residues" evidence="4">
    <location>
        <begin position="69"/>
        <end position="81"/>
    </location>
</feature>
<dbReference type="SMART" id="SM01014">
    <property type="entry name" value="ARID"/>
    <property type="match status" value="1"/>
</dbReference>
<feature type="region of interest" description="Disordered" evidence="4">
    <location>
        <begin position="403"/>
        <end position="550"/>
    </location>
</feature>
<evidence type="ECO:0000313" key="7">
    <source>
        <dbReference type="EMBL" id="KOS41983.1"/>
    </source>
</evidence>
<dbReference type="CDD" id="cd16871">
    <property type="entry name" value="ARID_Swi1p-like"/>
    <property type="match status" value="1"/>
</dbReference>
<dbReference type="PANTHER" id="PTHR13964">
    <property type="entry name" value="RBP-RELATED"/>
    <property type="match status" value="1"/>
</dbReference>
<evidence type="ECO:0000259" key="6">
    <source>
        <dbReference type="PROSITE" id="PS51011"/>
    </source>
</evidence>
<dbReference type="GO" id="GO:0006357">
    <property type="term" value="P:regulation of transcription by RNA polymerase II"/>
    <property type="evidence" value="ECO:0007669"/>
    <property type="project" value="TreeGrafter"/>
</dbReference>
<keyword evidence="8" id="KW-1185">Reference proteome</keyword>
<gene>
    <name evidence="7" type="ORF">ACN38_g7147</name>
</gene>
<dbReference type="InterPro" id="IPR001606">
    <property type="entry name" value="ARID_dom"/>
</dbReference>
<keyword evidence="1" id="KW-0805">Transcription regulation</keyword>
<keyword evidence="3" id="KW-0539">Nucleus</keyword>
<feature type="compositionally biased region" description="Pro residues" evidence="4">
    <location>
        <begin position="186"/>
        <end position="197"/>
    </location>
</feature>
<proteinExistence type="predicted"/>
<feature type="compositionally biased region" description="Polar residues" evidence="4">
    <location>
        <begin position="487"/>
        <end position="507"/>
    </location>
</feature>
<dbReference type="InterPro" id="IPR051232">
    <property type="entry name" value="ARID/SWI1_ChromRemod"/>
</dbReference>
<dbReference type="EMBL" id="LHQQ01000117">
    <property type="protein sequence ID" value="KOS41983.1"/>
    <property type="molecule type" value="Genomic_DNA"/>
</dbReference>
<feature type="compositionally biased region" description="Low complexity" evidence="4">
    <location>
        <begin position="414"/>
        <end position="433"/>
    </location>
</feature>
<feature type="region of interest" description="Disordered" evidence="4">
    <location>
        <begin position="63"/>
        <end position="211"/>
    </location>
</feature>
<dbReference type="STRING" id="229535.A0A0M9WEM8"/>
<evidence type="ECO:0000313" key="8">
    <source>
        <dbReference type="Proteomes" id="UP000037696"/>
    </source>
</evidence>
<feature type="signal peptide" evidence="5">
    <location>
        <begin position="1"/>
        <end position="19"/>
    </location>
</feature>
<feature type="domain" description="ARID" evidence="6">
    <location>
        <begin position="309"/>
        <end position="402"/>
    </location>
</feature>
<evidence type="ECO:0000256" key="5">
    <source>
        <dbReference type="SAM" id="SignalP"/>
    </source>
</evidence>
<evidence type="ECO:0000256" key="2">
    <source>
        <dbReference type="ARBA" id="ARBA00023163"/>
    </source>
</evidence>